<dbReference type="PANTHER" id="PTHR13748:SF62">
    <property type="entry name" value="COBW DOMAIN-CONTAINING PROTEIN"/>
    <property type="match status" value="1"/>
</dbReference>
<dbReference type="FunFam" id="3.40.50.300:FF:000778">
    <property type="entry name" value="GTP-binding protein YjiA"/>
    <property type="match status" value="1"/>
</dbReference>
<gene>
    <name evidence="8" type="ORF">O6P43_027911</name>
</gene>
<dbReference type="Pfam" id="PF02492">
    <property type="entry name" value="cobW"/>
    <property type="match status" value="1"/>
</dbReference>
<comment type="caution">
    <text evidence="8">The sequence shown here is derived from an EMBL/GenBank/DDBJ whole genome shotgun (WGS) entry which is preliminary data.</text>
</comment>
<evidence type="ECO:0000259" key="7">
    <source>
        <dbReference type="SMART" id="SM00833"/>
    </source>
</evidence>
<dbReference type="Pfam" id="PF07683">
    <property type="entry name" value="CobW_C"/>
    <property type="match status" value="1"/>
</dbReference>
<evidence type="ECO:0000313" key="9">
    <source>
        <dbReference type="Proteomes" id="UP001163823"/>
    </source>
</evidence>
<dbReference type="EMBL" id="JARAOO010000011">
    <property type="protein sequence ID" value="KAJ7951937.1"/>
    <property type="molecule type" value="Genomic_DNA"/>
</dbReference>
<dbReference type="GO" id="GO:0000166">
    <property type="term" value="F:nucleotide binding"/>
    <property type="evidence" value="ECO:0007669"/>
    <property type="project" value="UniProtKB-KW"/>
</dbReference>
<feature type="compositionally biased region" description="Basic and acidic residues" evidence="6">
    <location>
        <begin position="335"/>
        <end position="347"/>
    </location>
</feature>
<feature type="compositionally biased region" description="Basic residues" evidence="6">
    <location>
        <begin position="322"/>
        <end position="334"/>
    </location>
</feature>
<dbReference type="SUPFAM" id="SSF52540">
    <property type="entry name" value="P-loop containing nucleoside triphosphate hydrolases"/>
    <property type="match status" value="1"/>
</dbReference>
<dbReference type="InterPro" id="IPR011629">
    <property type="entry name" value="CobW-like_C"/>
</dbReference>
<dbReference type="Gene3D" id="3.30.1220.10">
    <property type="entry name" value="CobW-like, C-terminal domain"/>
    <property type="match status" value="1"/>
</dbReference>
<evidence type="ECO:0000256" key="4">
    <source>
        <dbReference type="ARBA" id="ARBA00034320"/>
    </source>
</evidence>
<organism evidence="8 9">
    <name type="scientific">Quillaja saponaria</name>
    <name type="common">Soap bark tree</name>
    <dbReference type="NCBI Taxonomy" id="32244"/>
    <lineage>
        <taxon>Eukaryota</taxon>
        <taxon>Viridiplantae</taxon>
        <taxon>Streptophyta</taxon>
        <taxon>Embryophyta</taxon>
        <taxon>Tracheophyta</taxon>
        <taxon>Spermatophyta</taxon>
        <taxon>Magnoliopsida</taxon>
        <taxon>eudicotyledons</taxon>
        <taxon>Gunneridae</taxon>
        <taxon>Pentapetalae</taxon>
        <taxon>rosids</taxon>
        <taxon>fabids</taxon>
        <taxon>Fabales</taxon>
        <taxon>Quillajaceae</taxon>
        <taxon>Quillaja</taxon>
    </lineage>
</organism>
<keyword evidence="9" id="KW-1185">Reference proteome</keyword>
<dbReference type="InterPro" id="IPR036627">
    <property type="entry name" value="CobW-likC_sf"/>
</dbReference>
<dbReference type="InterPro" id="IPR027417">
    <property type="entry name" value="P-loop_NTPase"/>
</dbReference>
<dbReference type="SUPFAM" id="SSF90002">
    <property type="entry name" value="Hypothetical protein YjiA, C-terminal domain"/>
    <property type="match status" value="1"/>
</dbReference>
<dbReference type="AlphaFoldDB" id="A0AAD7L5R7"/>
<dbReference type="GO" id="GO:0005737">
    <property type="term" value="C:cytoplasm"/>
    <property type="evidence" value="ECO:0007669"/>
    <property type="project" value="TreeGrafter"/>
</dbReference>
<feature type="region of interest" description="Disordered" evidence="6">
    <location>
        <begin position="311"/>
        <end position="361"/>
    </location>
</feature>
<dbReference type="Gene3D" id="3.40.50.300">
    <property type="entry name" value="P-loop containing nucleotide triphosphate hydrolases"/>
    <property type="match status" value="1"/>
</dbReference>
<dbReference type="InterPro" id="IPR003495">
    <property type="entry name" value="CobW/HypB/UreG_nucleotide-bd"/>
</dbReference>
<dbReference type="GO" id="GO:0016787">
    <property type="term" value="F:hydrolase activity"/>
    <property type="evidence" value="ECO:0007669"/>
    <property type="project" value="UniProtKB-KW"/>
</dbReference>
<feature type="domain" description="CobW C-terminal" evidence="7">
    <location>
        <begin position="360"/>
        <end position="454"/>
    </location>
</feature>
<sequence length="455" mass="50563">MASIFADIATTFIGLSCRNLYPLTRVRNTVLPLLWRTKSYRAQSLSFSSTRTVGIHVGRPISGARRFTVNATATTTPQSESSDVSSMIPPDDRVPATIITGFLGSGKTTLLNHILTADHGKRIAVIENEYGEVDIDGSLVAAKTTGAEDIVMLNNGCLCCTVRGDLVRMISELVSKKKGKFDHIVIETTGLANPAPIIQTFYAEDTIFNDVKLDGVVTLVDAKHAGFHLDEVKPKGIVNEAVEQIAYADRIIVNKTDLVGEPELVSLVQRIRKINHMANMKRTEFGKVNLDYVLGIGGFDLERIESVVNAEGAKEDHETHSHDHKHNHDHHHHHHDEEHEHNHEHHDGHHSHDHSHDPGVSSVSIVCEGSLDLEKANIWLGTLLLERSEDIYRMKGLLSVKGMNERFVFQGVHDIFQGSPERMWGPDEARINKIVFIGKHLDAQELEKGFKSCLL</sequence>
<keyword evidence="3" id="KW-0143">Chaperone</keyword>
<comment type="similarity">
    <text evidence="4">Belongs to the SIMIBI class G3E GTPase family. ZNG1 subfamily.</text>
</comment>
<evidence type="ECO:0000256" key="5">
    <source>
        <dbReference type="ARBA" id="ARBA00049117"/>
    </source>
</evidence>
<proteinExistence type="inferred from homology"/>
<keyword evidence="2" id="KW-0378">Hydrolase</keyword>
<evidence type="ECO:0000256" key="1">
    <source>
        <dbReference type="ARBA" id="ARBA00022741"/>
    </source>
</evidence>
<keyword evidence="1" id="KW-0547">Nucleotide-binding</keyword>
<evidence type="ECO:0000256" key="3">
    <source>
        <dbReference type="ARBA" id="ARBA00023186"/>
    </source>
</evidence>
<dbReference type="PANTHER" id="PTHR13748">
    <property type="entry name" value="COBW-RELATED"/>
    <property type="match status" value="1"/>
</dbReference>
<feature type="compositionally biased region" description="Basic and acidic residues" evidence="6">
    <location>
        <begin position="312"/>
        <end position="321"/>
    </location>
</feature>
<comment type="catalytic activity">
    <reaction evidence="5">
        <text>GTP + H2O = GDP + phosphate + H(+)</text>
        <dbReference type="Rhea" id="RHEA:19669"/>
        <dbReference type="ChEBI" id="CHEBI:15377"/>
        <dbReference type="ChEBI" id="CHEBI:15378"/>
        <dbReference type="ChEBI" id="CHEBI:37565"/>
        <dbReference type="ChEBI" id="CHEBI:43474"/>
        <dbReference type="ChEBI" id="CHEBI:58189"/>
    </reaction>
    <physiologicalReaction direction="left-to-right" evidence="5">
        <dbReference type="Rhea" id="RHEA:19670"/>
    </physiologicalReaction>
</comment>
<evidence type="ECO:0000256" key="2">
    <source>
        <dbReference type="ARBA" id="ARBA00022801"/>
    </source>
</evidence>
<dbReference type="SMART" id="SM00833">
    <property type="entry name" value="CobW_C"/>
    <property type="match status" value="1"/>
</dbReference>
<dbReference type="KEGG" id="qsa:O6P43_027911"/>
<name>A0AAD7L5R7_QUISA</name>
<accession>A0AAD7L5R7</accession>
<dbReference type="InterPro" id="IPR051316">
    <property type="entry name" value="Zinc-reg_GTPase_activator"/>
</dbReference>
<reference evidence="8" key="1">
    <citation type="journal article" date="2023" name="Science">
        <title>Elucidation of the pathway for biosynthesis of saponin adjuvants from the soapbark tree.</title>
        <authorList>
            <person name="Reed J."/>
            <person name="Orme A."/>
            <person name="El-Demerdash A."/>
            <person name="Owen C."/>
            <person name="Martin L.B.B."/>
            <person name="Misra R.C."/>
            <person name="Kikuchi S."/>
            <person name="Rejzek M."/>
            <person name="Martin A.C."/>
            <person name="Harkess A."/>
            <person name="Leebens-Mack J."/>
            <person name="Louveau T."/>
            <person name="Stephenson M.J."/>
            <person name="Osbourn A."/>
        </authorList>
    </citation>
    <scope>NUCLEOTIDE SEQUENCE</scope>
    <source>
        <strain evidence="8">S10</strain>
    </source>
</reference>
<protein>
    <submittedName>
        <fullName evidence="8">COBW domain-containing protein 1-like</fullName>
    </submittedName>
</protein>
<evidence type="ECO:0000256" key="6">
    <source>
        <dbReference type="SAM" id="MobiDB-lite"/>
    </source>
</evidence>
<dbReference type="CDD" id="cd03112">
    <property type="entry name" value="CobW-like"/>
    <property type="match status" value="1"/>
</dbReference>
<evidence type="ECO:0000313" key="8">
    <source>
        <dbReference type="EMBL" id="KAJ7951937.1"/>
    </source>
</evidence>
<dbReference type="Proteomes" id="UP001163823">
    <property type="component" value="Chromosome 11"/>
</dbReference>